<protein>
    <submittedName>
        <fullName evidence="4">ATP-dependent endonuclease</fullName>
    </submittedName>
</protein>
<keyword evidence="1" id="KW-0175">Coiled coil</keyword>
<dbReference type="GO" id="GO:0004519">
    <property type="term" value="F:endonuclease activity"/>
    <property type="evidence" value="ECO:0007669"/>
    <property type="project" value="UniProtKB-KW"/>
</dbReference>
<keyword evidence="4" id="KW-0378">Hydrolase</keyword>
<organism evidence="4 5">
    <name type="scientific">Mesonia sediminis</name>
    <dbReference type="NCBI Taxonomy" id="1703946"/>
    <lineage>
        <taxon>Bacteria</taxon>
        <taxon>Pseudomonadati</taxon>
        <taxon>Bacteroidota</taxon>
        <taxon>Flavobacteriia</taxon>
        <taxon>Flavobacteriales</taxon>
        <taxon>Flavobacteriaceae</taxon>
        <taxon>Mesonia</taxon>
    </lineage>
</organism>
<dbReference type="Proteomes" id="UP001597357">
    <property type="component" value="Unassembled WGS sequence"/>
</dbReference>
<feature type="domain" description="Endonuclease GajA/Old nuclease/RecF-like AAA" evidence="2">
    <location>
        <begin position="1"/>
        <end position="400"/>
    </location>
</feature>
<dbReference type="Pfam" id="PF20469">
    <property type="entry name" value="OLD-like_TOPRIM"/>
    <property type="match status" value="1"/>
</dbReference>
<accession>A0ABW5SE11</accession>
<evidence type="ECO:0000259" key="2">
    <source>
        <dbReference type="Pfam" id="PF13175"/>
    </source>
</evidence>
<comment type="caution">
    <text evidence="4">The sequence shown here is derived from an EMBL/GenBank/DDBJ whole genome shotgun (WGS) entry which is preliminary data.</text>
</comment>
<reference evidence="5" key="1">
    <citation type="journal article" date="2019" name="Int. J. Syst. Evol. Microbiol.">
        <title>The Global Catalogue of Microorganisms (GCM) 10K type strain sequencing project: providing services to taxonomists for standard genome sequencing and annotation.</title>
        <authorList>
            <consortium name="The Broad Institute Genomics Platform"/>
            <consortium name="The Broad Institute Genome Sequencing Center for Infectious Disease"/>
            <person name="Wu L."/>
            <person name="Ma J."/>
        </authorList>
    </citation>
    <scope>NUCLEOTIDE SEQUENCE [LARGE SCALE GENOMIC DNA]</scope>
    <source>
        <strain evidence="5">KCTC 42255</strain>
    </source>
</reference>
<dbReference type="Pfam" id="PF13175">
    <property type="entry name" value="AAA_15"/>
    <property type="match status" value="1"/>
</dbReference>
<keyword evidence="4" id="KW-0540">Nuclease</keyword>
<dbReference type="PANTHER" id="PTHR43581:SF2">
    <property type="entry name" value="EXCINUCLEASE ATPASE SUBUNIT"/>
    <property type="match status" value="1"/>
</dbReference>
<keyword evidence="5" id="KW-1185">Reference proteome</keyword>
<dbReference type="InterPro" id="IPR027417">
    <property type="entry name" value="P-loop_NTPase"/>
</dbReference>
<feature type="domain" description="OLD protein-like TOPRIM" evidence="3">
    <location>
        <begin position="461"/>
        <end position="525"/>
    </location>
</feature>
<evidence type="ECO:0000259" key="3">
    <source>
        <dbReference type="Pfam" id="PF20469"/>
    </source>
</evidence>
<gene>
    <name evidence="4" type="ORF">ACFSQ0_05365</name>
</gene>
<dbReference type="EMBL" id="JBHULZ010000023">
    <property type="protein sequence ID" value="MFD2697412.1"/>
    <property type="molecule type" value="Genomic_DNA"/>
</dbReference>
<proteinExistence type="predicted"/>
<evidence type="ECO:0000313" key="4">
    <source>
        <dbReference type="EMBL" id="MFD2697412.1"/>
    </source>
</evidence>
<name>A0ABW5SE11_9FLAO</name>
<evidence type="ECO:0000256" key="1">
    <source>
        <dbReference type="SAM" id="Coils"/>
    </source>
</evidence>
<dbReference type="RefSeq" id="WP_379045212.1">
    <property type="nucleotide sequence ID" value="NZ_JBHULZ010000023.1"/>
</dbReference>
<evidence type="ECO:0000313" key="5">
    <source>
        <dbReference type="Proteomes" id="UP001597357"/>
    </source>
</evidence>
<dbReference type="Gene3D" id="3.40.50.300">
    <property type="entry name" value="P-loop containing nucleotide triphosphate hydrolases"/>
    <property type="match status" value="1"/>
</dbReference>
<dbReference type="InterPro" id="IPR051396">
    <property type="entry name" value="Bact_Antivir_Def_Nuclease"/>
</dbReference>
<dbReference type="SUPFAM" id="SSF52540">
    <property type="entry name" value="P-loop containing nucleoside triphosphate hydrolases"/>
    <property type="match status" value="1"/>
</dbReference>
<keyword evidence="4" id="KW-0255">Endonuclease</keyword>
<feature type="coiled-coil region" evidence="1">
    <location>
        <begin position="236"/>
        <end position="263"/>
    </location>
</feature>
<dbReference type="PANTHER" id="PTHR43581">
    <property type="entry name" value="ATP/GTP PHOSPHATASE"/>
    <property type="match status" value="1"/>
</dbReference>
<dbReference type="InterPro" id="IPR041685">
    <property type="entry name" value="AAA_GajA/Old/RecF-like"/>
</dbReference>
<sequence length="679" mass="79318">MRIKKIEVENFRLLEKINCQIENDITLIVGKNNTGKTSFFEAIRIATSNDGKFIFEDFSQSTYTVFKTVYQKYLGTLEKGISEESKDELEKQLISEIPKIKINFEIEYDKELNESLTELSEFITDLEDARNDATISISFEPKNTLRVFQSFDNREDTSLELIKYLHKNIDLLYETVCYAVDKESDYYRRIEDSFISKIQKVVLFESIKAMRILDDVKSDSNNSLALGFSNYYNQRDKTTNQDVKALEDKLDEVSEELKEKYAKVLESIMLKLERFGAKTPIVIPPITIDSRFDSEKVIRNNIYYLYKQDEVNLPESYNGLGYSNLIYMILELASFIEKFKNSKEEKLSNFLVVLIEEPEAHMHPQMQQVFISQVTEVLKDAKKETDLQVQVIITTHSSHILSESGIETERGFNRIRYFNKLKADNRYKIVNQDFNNLKIKDNKRTFRFLRQYLTLHKSDLFFADKVILVEGTTERMLLPQMIKKSAPSLCGEYVSILEVGGAYAHSFKEILEFINVKTLIITDIDSAQEYQDGHKKKTRKCKVDVGEFTTNYTLINWLPKKRTISELSSCSEDEKIKDNIRVAYQTKENNFNGRSFEDAFINTNKEFLLKELEEDKRTPKDEISCLKNKDINVEIPDKFSSKQKTEFTFDIMSLDEEKYGEWSVPEYINEGLVWLAQND</sequence>
<dbReference type="InterPro" id="IPR034139">
    <property type="entry name" value="TOPRIM_OLD"/>
</dbReference>
<dbReference type="CDD" id="cd01026">
    <property type="entry name" value="TOPRIM_OLD"/>
    <property type="match status" value="1"/>
</dbReference>